<protein>
    <recommendedName>
        <fullName evidence="2">Isoprenyl transferase</fullName>
        <ecNumber evidence="2">2.5.1.-</ecNumber>
    </recommendedName>
</protein>
<evidence type="ECO:0000256" key="1">
    <source>
        <dbReference type="ARBA" id="ARBA00022679"/>
    </source>
</evidence>
<dbReference type="AlphaFoldDB" id="A0A9D2KJZ9"/>
<dbReference type="InterPro" id="IPR001441">
    <property type="entry name" value="UPP_synth-like"/>
</dbReference>
<dbReference type="EMBL" id="DXAN01000012">
    <property type="protein sequence ID" value="HJA08399.1"/>
    <property type="molecule type" value="Genomic_DNA"/>
</dbReference>
<dbReference type="Proteomes" id="UP000824225">
    <property type="component" value="Unassembled WGS sequence"/>
</dbReference>
<accession>A0A9D2KJZ9</accession>
<dbReference type="GO" id="GO:0045547">
    <property type="term" value="F:ditrans,polycis-polyprenyl diphosphate synthase [(2E,6E)-farnesyl diphosphate specific] activity"/>
    <property type="evidence" value="ECO:0007669"/>
    <property type="project" value="TreeGrafter"/>
</dbReference>
<organism evidence="4 5">
    <name type="scientific">Candidatus Mailhella merdigallinarum</name>
    <dbReference type="NCBI Taxonomy" id="2838658"/>
    <lineage>
        <taxon>Bacteria</taxon>
        <taxon>Pseudomonadati</taxon>
        <taxon>Thermodesulfobacteriota</taxon>
        <taxon>Desulfovibrionia</taxon>
        <taxon>Desulfovibrionales</taxon>
        <taxon>Desulfovibrionaceae</taxon>
        <taxon>Mailhella</taxon>
    </lineage>
</organism>
<feature type="binding site" evidence="2">
    <location>
        <begin position="60"/>
        <end position="62"/>
    </location>
    <ligand>
        <name>substrate</name>
    </ligand>
</feature>
<evidence type="ECO:0000313" key="4">
    <source>
        <dbReference type="EMBL" id="HJA08399.1"/>
    </source>
</evidence>
<reference evidence="4" key="1">
    <citation type="journal article" date="2021" name="PeerJ">
        <title>Extensive microbial diversity within the chicken gut microbiome revealed by metagenomics and culture.</title>
        <authorList>
            <person name="Gilroy R."/>
            <person name="Ravi A."/>
            <person name="Getino M."/>
            <person name="Pursley I."/>
            <person name="Horton D.L."/>
            <person name="Alikhan N.F."/>
            <person name="Baker D."/>
            <person name="Gharbi K."/>
            <person name="Hall N."/>
            <person name="Watson M."/>
            <person name="Adriaenssens E.M."/>
            <person name="Foster-Nyarko E."/>
            <person name="Jarju S."/>
            <person name="Secka A."/>
            <person name="Antonio M."/>
            <person name="Oren A."/>
            <person name="Chaudhuri R.R."/>
            <person name="La Ragione R."/>
            <person name="Hildebrand F."/>
            <person name="Pallen M.J."/>
        </authorList>
    </citation>
    <scope>NUCLEOTIDE SEQUENCE</scope>
    <source>
        <strain evidence="4">CHK186-16707</strain>
    </source>
</reference>
<feature type="binding site" evidence="2">
    <location>
        <position position="20"/>
    </location>
    <ligand>
        <name>substrate</name>
    </ligand>
</feature>
<evidence type="ECO:0000256" key="2">
    <source>
        <dbReference type="HAMAP-Rule" id="MF_01139"/>
    </source>
</evidence>
<dbReference type="GO" id="GO:0000287">
    <property type="term" value="F:magnesium ion binding"/>
    <property type="evidence" value="ECO:0007669"/>
    <property type="project" value="UniProtKB-UniRule"/>
</dbReference>
<feature type="binding site" evidence="2">
    <location>
        <position position="32"/>
    </location>
    <ligand>
        <name>substrate</name>
    </ligand>
</feature>
<keyword evidence="2" id="KW-0479">Metal-binding</keyword>
<feature type="binding site" evidence="2">
    <location>
        <begin position="16"/>
        <end position="19"/>
    </location>
    <ligand>
        <name>substrate</name>
    </ligand>
</feature>
<name>A0A9D2KJZ9_9BACT</name>
<dbReference type="PANTHER" id="PTHR10291:SF0">
    <property type="entry name" value="DEHYDRODOLICHYL DIPHOSPHATE SYNTHASE 2"/>
    <property type="match status" value="1"/>
</dbReference>
<dbReference type="Pfam" id="PF01255">
    <property type="entry name" value="Prenyltransf"/>
    <property type="match status" value="1"/>
</dbReference>
<dbReference type="CDD" id="cd00475">
    <property type="entry name" value="Cis_IPPS"/>
    <property type="match status" value="1"/>
</dbReference>
<comment type="subunit">
    <text evidence="2">Homodimer.</text>
</comment>
<dbReference type="EC" id="2.5.1.-" evidence="2"/>
<feature type="binding site" evidence="2">
    <location>
        <position position="66"/>
    </location>
    <ligand>
        <name>substrate</name>
    </ligand>
</feature>
<feature type="binding site" evidence="2">
    <location>
        <position position="179"/>
    </location>
    <ligand>
        <name>substrate</name>
    </ligand>
</feature>
<comment type="caution">
    <text evidence="4">The sequence shown here is derived from an EMBL/GenBank/DDBJ whole genome shotgun (WGS) entry which is preliminary data.</text>
</comment>
<reference evidence="4" key="2">
    <citation type="submission" date="2021-04" db="EMBL/GenBank/DDBJ databases">
        <authorList>
            <person name="Gilroy R."/>
        </authorList>
    </citation>
    <scope>NUCLEOTIDE SEQUENCE</scope>
    <source>
        <strain evidence="4">CHK186-16707</strain>
    </source>
</reference>
<proteinExistence type="inferred from homology"/>
<sequence length="249" mass="28278">MTNATLPRHIAVIMDGNGRWAKRRGLPRSEGHRAGSEAVRALVRECRTLGVPFVTVYAFSKENWQRPQAEVGFLFDLFTRFVRDEVPELVERDIRLNMIGDRVDLPFAARRALDYAMKRTASCRGMVFTLALSYSGREEIVRAARALAAAGLKPEECTEERFRRELYAPDLPDPDLLIRTSGELRISNFLLFQSAYTEMYFSSKLWPDFDAAELRKALLSYAERERRFGRTDDGREKDAGADESADGGA</sequence>
<feature type="binding site" evidence="2">
    <location>
        <position position="28"/>
    </location>
    <ligand>
        <name>substrate</name>
    </ligand>
</feature>
<feature type="binding site" evidence="2">
    <location>
        <begin position="185"/>
        <end position="187"/>
    </location>
    <ligand>
        <name>substrate</name>
    </ligand>
</feature>
<dbReference type="NCBIfam" id="TIGR00055">
    <property type="entry name" value="uppS"/>
    <property type="match status" value="1"/>
</dbReference>
<feature type="compositionally biased region" description="Basic and acidic residues" evidence="3">
    <location>
        <begin position="229"/>
        <end position="240"/>
    </location>
</feature>
<dbReference type="GO" id="GO:0016094">
    <property type="term" value="P:polyprenol biosynthetic process"/>
    <property type="evidence" value="ECO:0007669"/>
    <property type="project" value="TreeGrafter"/>
</dbReference>
<comment type="cofactor">
    <cofactor evidence="2">
        <name>Mg(2+)</name>
        <dbReference type="ChEBI" id="CHEBI:18420"/>
    </cofactor>
    <text evidence="2">Binds 2 magnesium ions per subunit.</text>
</comment>
<dbReference type="PANTHER" id="PTHR10291">
    <property type="entry name" value="DEHYDRODOLICHYL DIPHOSPHATE SYNTHASE FAMILY MEMBER"/>
    <property type="match status" value="1"/>
</dbReference>
<evidence type="ECO:0000313" key="5">
    <source>
        <dbReference type="Proteomes" id="UP000824225"/>
    </source>
</evidence>
<dbReference type="SUPFAM" id="SSF64005">
    <property type="entry name" value="Undecaprenyl diphosphate synthase"/>
    <property type="match status" value="1"/>
</dbReference>
<keyword evidence="2" id="KW-0460">Magnesium</keyword>
<feature type="binding site" evidence="2">
    <location>
        <position position="198"/>
    </location>
    <ligand>
        <name>Mg(2+)</name>
        <dbReference type="ChEBI" id="CHEBI:18420"/>
    </ligand>
</feature>
<feature type="active site" description="Proton acceptor" evidence="2">
    <location>
        <position position="63"/>
    </location>
</feature>
<feature type="active site" evidence="2">
    <location>
        <position position="15"/>
    </location>
</feature>
<feature type="region of interest" description="Disordered" evidence="3">
    <location>
        <begin position="229"/>
        <end position="249"/>
    </location>
</feature>
<dbReference type="Gene3D" id="3.40.1180.10">
    <property type="entry name" value="Decaprenyl diphosphate synthase-like"/>
    <property type="match status" value="1"/>
</dbReference>
<gene>
    <name evidence="4" type="primary">uppS</name>
    <name evidence="4" type="ORF">H9962_04310</name>
</gene>
<comment type="function">
    <text evidence="2">Catalyzes the condensation of isopentenyl diphosphate (IPP) with allylic pyrophosphates generating different type of terpenoids.</text>
</comment>
<feature type="binding site" evidence="2">
    <location>
        <position position="15"/>
    </location>
    <ligand>
        <name>Mg(2+)</name>
        <dbReference type="ChEBI" id="CHEBI:18420"/>
    </ligand>
</feature>
<dbReference type="HAMAP" id="MF_01139">
    <property type="entry name" value="ISPT"/>
    <property type="match status" value="1"/>
</dbReference>
<keyword evidence="1 2" id="KW-0808">Transferase</keyword>
<feature type="binding site" evidence="2">
    <location>
        <position position="64"/>
    </location>
    <ligand>
        <name>substrate</name>
    </ligand>
</feature>
<dbReference type="InterPro" id="IPR036424">
    <property type="entry name" value="UPP_synth-like_sf"/>
</dbReference>
<comment type="similarity">
    <text evidence="2">Belongs to the UPP synthase family.</text>
</comment>
<dbReference type="FunFam" id="3.40.1180.10:FF:000001">
    <property type="entry name" value="(2E,6E)-farnesyl-diphosphate-specific ditrans,polycis-undecaprenyl-diphosphate synthase"/>
    <property type="match status" value="1"/>
</dbReference>
<evidence type="ECO:0000256" key="3">
    <source>
        <dbReference type="SAM" id="MobiDB-lite"/>
    </source>
</evidence>